<reference evidence="12 13" key="1">
    <citation type="journal article" date="2016" name="Mol. Biol. Evol.">
        <title>Comparative Genomics of Early-Diverging Mushroom-Forming Fungi Provides Insights into the Origins of Lignocellulose Decay Capabilities.</title>
        <authorList>
            <person name="Nagy L.G."/>
            <person name="Riley R."/>
            <person name="Tritt A."/>
            <person name="Adam C."/>
            <person name="Daum C."/>
            <person name="Floudas D."/>
            <person name="Sun H."/>
            <person name="Yadav J.S."/>
            <person name="Pangilinan J."/>
            <person name="Larsson K.H."/>
            <person name="Matsuura K."/>
            <person name="Barry K."/>
            <person name="Labutti K."/>
            <person name="Kuo R."/>
            <person name="Ohm R.A."/>
            <person name="Bhattacharya S.S."/>
            <person name="Shirouzu T."/>
            <person name="Yoshinaga Y."/>
            <person name="Martin F.M."/>
            <person name="Grigoriev I.V."/>
            <person name="Hibbett D.S."/>
        </authorList>
    </citation>
    <scope>NUCLEOTIDE SEQUENCE [LARGE SCALE GENOMIC DNA]</scope>
    <source>
        <strain evidence="12 13">HHB14362 ss-1</strain>
    </source>
</reference>
<comment type="catalytic activity">
    <reaction evidence="7">
        <text>L-threonyl-[protein] + ATP = O-phospho-L-threonyl-[protein] + ADP + H(+)</text>
        <dbReference type="Rhea" id="RHEA:46608"/>
        <dbReference type="Rhea" id="RHEA-COMP:11060"/>
        <dbReference type="Rhea" id="RHEA-COMP:11605"/>
        <dbReference type="ChEBI" id="CHEBI:15378"/>
        <dbReference type="ChEBI" id="CHEBI:30013"/>
        <dbReference type="ChEBI" id="CHEBI:30616"/>
        <dbReference type="ChEBI" id="CHEBI:61977"/>
        <dbReference type="ChEBI" id="CHEBI:456216"/>
        <dbReference type="EC" id="2.7.11.1"/>
    </reaction>
</comment>
<dbReference type="STRING" id="1314782.A0A165MG57"/>
<dbReference type="InParanoid" id="A0A165MG57"/>
<feature type="domain" description="Protein kinase" evidence="11">
    <location>
        <begin position="49"/>
        <end position="256"/>
    </location>
</feature>
<dbReference type="InterPro" id="IPR000719">
    <property type="entry name" value="Prot_kinase_dom"/>
</dbReference>
<dbReference type="Proteomes" id="UP000076761">
    <property type="component" value="Unassembled WGS sequence"/>
</dbReference>
<dbReference type="PANTHER" id="PTHR24343:SF137">
    <property type="entry name" value="SERINE_THREONINE-PROTEIN KINASE HRK1"/>
    <property type="match status" value="1"/>
</dbReference>
<evidence type="ECO:0000256" key="1">
    <source>
        <dbReference type="ARBA" id="ARBA00012513"/>
    </source>
</evidence>
<dbReference type="EC" id="2.7.11.1" evidence="1"/>
<sequence>MRLRVTCSTQPCSLACGIICRFIELLLELGFLGGVAIALTLSFFTSSFSSRAGTFGTGGSKLGLRSFFSQRSGCVLTNQRSSGEPATPIPLADKKRSPLGGNEKADKDKHHGKHHREGKNEIPMMGTLMQVHLMKKREVLQVGGSAGQWCRWDCKSVDKVVIVGAILAVKEFWRNSESKKEHQKKICNGVEYLHSLSLAHRDLKLNCVMTTDNVIKLIDFGTATVFHYPGKSLTLVLVTGVVGSDPYLAPEVLSQE</sequence>
<name>A0A165MG57_9AGAM</name>
<dbReference type="PROSITE" id="PS50011">
    <property type="entry name" value="PROTEIN_KINASE_DOM"/>
    <property type="match status" value="1"/>
</dbReference>
<evidence type="ECO:0000256" key="5">
    <source>
        <dbReference type="ARBA" id="ARBA00022777"/>
    </source>
</evidence>
<evidence type="ECO:0000256" key="10">
    <source>
        <dbReference type="SAM" id="Phobius"/>
    </source>
</evidence>
<evidence type="ECO:0000313" key="12">
    <source>
        <dbReference type="EMBL" id="KZT18294.1"/>
    </source>
</evidence>
<accession>A0A165MG57</accession>
<dbReference type="EMBL" id="KV425691">
    <property type="protein sequence ID" value="KZT18294.1"/>
    <property type="molecule type" value="Genomic_DNA"/>
</dbReference>
<keyword evidence="10" id="KW-0472">Membrane</keyword>
<dbReference type="OrthoDB" id="6513151at2759"/>
<dbReference type="GO" id="GO:0005524">
    <property type="term" value="F:ATP binding"/>
    <property type="evidence" value="ECO:0007669"/>
    <property type="project" value="UniProtKB-KW"/>
</dbReference>
<keyword evidence="3" id="KW-0808">Transferase</keyword>
<dbReference type="SUPFAM" id="SSF56112">
    <property type="entry name" value="Protein kinase-like (PK-like)"/>
    <property type="match status" value="1"/>
</dbReference>
<feature type="transmembrane region" description="Helical" evidence="10">
    <location>
        <begin position="25"/>
        <end position="44"/>
    </location>
</feature>
<evidence type="ECO:0000259" key="11">
    <source>
        <dbReference type="PROSITE" id="PS50011"/>
    </source>
</evidence>
<keyword evidence="6" id="KW-0067">ATP-binding</keyword>
<dbReference type="InterPro" id="IPR011009">
    <property type="entry name" value="Kinase-like_dom_sf"/>
</dbReference>
<dbReference type="Pfam" id="PF00069">
    <property type="entry name" value="Pkinase"/>
    <property type="match status" value="1"/>
</dbReference>
<keyword evidence="2" id="KW-0723">Serine/threonine-protein kinase</keyword>
<dbReference type="Gene3D" id="1.10.510.10">
    <property type="entry name" value="Transferase(Phosphotransferase) domain 1"/>
    <property type="match status" value="1"/>
</dbReference>
<evidence type="ECO:0000256" key="7">
    <source>
        <dbReference type="ARBA" id="ARBA00047899"/>
    </source>
</evidence>
<protein>
    <recommendedName>
        <fullName evidence="1">non-specific serine/threonine protein kinase</fullName>
        <ecNumber evidence="1">2.7.11.1</ecNumber>
    </recommendedName>
</protein>
<comment type="catalytic activity">
    <reaction evidence="8">
        <text>L-seryl-[protein] + ATP = O-phospho-L-seryl-[protein] + ADP + H(+)</text>
        <dbReference type="Rhea" id="RHEA:17989"/>
        <dbReference type="Rhea" id="RHEA-COMP:9863"/>
        <dbReference type="Rhea" id="RHEA-COMP:11604"/>
        <dbReference type="ChEBI" id="CHEBI:15378"/>
        <dbReference type="ChEBI" id="CHEBI:29999"/>
        <dbReference type="ChEBI" id="CHEBI:30616"/>
        <dbReference type="ChEBI" id="CHEBI:83421"/>
        <dbReference type="ChEBI" id="CHEBI:456216"/>
        <dbReference type="EC" id="2.7.11.1"/>
    </reaction>
</comment>
<evidence type="ECO:0000256" key="8">
    <source>
        <dbReference type="ARBA" id="ARBA00048679"/>
    </source>
</evidence>
<dbReference type="GO" id="GO:0004674">
    <property type="term" value="F:protein serine/threonine kinase activity"/>
    <property type="evidence" value="ECO:0007669"/>
    <property type="project" value="UniProtKB-KW"/>
</dbReference>
<proteinExistence type="predicted"/>
<keyword evidence="10" id="KW-0812">Transmembrane</keyword>
<dbReference type="PANTHER" id="PTHR24343">
    <property type="entry name" value="SERINE/THREONINE KINASE"/>
    <property type="match status" value="1"/>
</dbReference>
<evidence type="ECO:0000256" key="3">
    <source>
        <dbReference type="ARBA" id="ARBA00022679"/>
    </source>
</evidence>
<dbReference type="AlphaFoldDB" id="A0A165MG57"/>
<organism evidence="12 13">
    <name type="scientific">Neolentinus lepideus HHB14362 ss-1</name>
    <dbReference type="NCBI Taxonomy" id="1314782"/>
    <lineage>
        <taxon>Eukaryota</taxon>
        <taxon>Fungi</taxon>
        <taxon>Dikarya</taxon>
        <taxon>Basidiomycota</taxon>
        <taxon>Agaricomycotina</taxon>
        <taxon>Agaricomycetes</taxon>
        <taxon>Gloeophyllales</taxon>
        <taxon>Gloeophyllaceae</taxon>
        <taxon>Neolentinus</taxon>
    </lineage>
</organism>
<keyword evidence="13" id="KW-1185">Reference proteome</keyword>
<evidence type="ECO:0000256" key="9">
    <source>
        <dbReference type="SAM" id="MobiDB-lite"/>
    </source>
</evidence>
<evidence type="ECO:0000313" key="13">
    <source>
        <dbReference type="Proteomes" id="UP000076761"/>
    </source>
</evidence>
<feature type="region of interest" description="Disordered" evidence="9">
    <location>
        <begin position="78"/>
        <end position="119"/>
    </location>
</feature>
<evidence type="ECO:0000256" key="4">
    <source>
        <dbReference type="ARBA" id="ARBA00022741"/>
    </source>
</evidence>
<evidence type="ECO:0000256" key="6">
    <source>
        <dbReference type="ARBA" id="ARBA00022840"/>
    </source>
</evidence>
<keyword evidence="5" id="KW-0418">Kinase</keyword>
<dbReference type="GO" id="GO:0005829">
    <property type="term" value="C:cytosol"/>
    <property type="evidence" value="ECO:0007669"/>
    <property type="project" value="TreeGrafter"/>
</dbReference>
<keyword evidence="10" id="KW-1133">Transmembrane helix</keyword>
<keyword evidence="4" id="KW-0547">Nucleotide-binding</keyword>
<gene>
    <name evidence="12" type="ORF">NEOLEDRAFT_1184395</name>
</gene>
<evidence type="ECO:0000256" key="2">
    <source>
        <dbReference type="ARBA" id="ARBA00022527"/>
    </source>
</evidence>